<feature type="transmembrane region" description="Helical" evidence="1">
    <location>
        <begin position="367"/>
        <end position="390"/>
    </location>
</feature>
<dbReference type="Pfam" id="PF13473">
    <property type="entry name" value="Cupredoxin_1"/>
    <property type="match status" value="1"/>
</dbReference>
<feature type="transmembrane region" description="Helical" evidence="1">
    <location>
        <begin position="138"/>
        <end position="160"/>
    </location>
</feature>
<dbReference type="InterPro" id="IPR028096">
    <property type="entry name" value="EfeO_Cupredoxin"/>
</dbReference>
<dbReference type="EMBL" id="AP017369">
    <property type="protein sequence ID" value="BAU97297.1"/>
    <property type="molecule type" value="Genomic_DNA"/>
</dbReference>
<feature type="transmembrane region" description="Helical" evidence="1">
    <location>
        <begin position="43"/>
        <end position="61"/>
    </location>
</feature>
<feature type="transmembrane region" description="Helical" evidence="1">
    <location>
        <begin position="180"/>
        <end position="202"/>
    </location>
</feature>
<evidence type="ECO:0000259" key="2">
    <source>
        <dbReference type="Pfam" id="PF13473"/>
    </source>
</evidence>
<evidence type="ECO:0000313" key="4">
    <source>
        <dbReference type="Proteomes" id="UP000218244"/>
    </source>
</evidence>
<feature type="transmembrane region" description="Helical" evidence="1">
    <location>
        <begin position="20"/>
        <end position="37"/>
    </location>
</feature>
<feature type="transmembrane region" description="Helical" evidence="1">
    <location>
        <begin position="82"/>
        <end position="98"/>
    </location>
</feature>
<protein>
    <recommendedName>
        <fullName evidence="2">EfeO-type cupredoxin-like domain-containing protein</fullName>
    </recommendedName>
</protein>
<dbReference type="AlphaFoldDB" id="A0A160PSM5"/>
<evidence type="ECO:0000256" key="1">
    <source>
        <dbReference type="SAM" id="Phobius"/>
    </source>
</evidence>
<sequence length="539" mass="57461">MSNDSTWSSRTWHRKASRPVSIWLIVLVVAGLIHPLLPEYRWVLIHLFTLGAITNSIVVWSQHFTEKFLHLKLDDSKRPAQLMKIRLLNVGIIVTIIGQMVDQWIVTSVGATFVGLALAWHAGSLAAQFRSAKHGQPFASAVVAYVASACCLPFGAFAGALLSKELSGNLQERVLLTHSVINFLGFVGFAALGSLSVLFAAIWRTKIRRNFTPWSVGIMAIALPIIVAGILLDNGYVTAAGLAAYAAAWLLCMAGWGKASISNLSFSTSTSSTAPLWLVGTLAWLAVQAVIHNGELYHVEVPTIALVIGFGAQLLIGVMSYLLPSTMGGGASAVRTGTHILNTAGLFRWTLLNGGLAIWLLTDNSWLRVIVSLLSIGALAIFVILLPKAVRAQRGVITKTREPITPPEGPRLNQITAGISVLALILAAFGGLNPGVAPVASTNSDVYPVTITAGDMVFIPDVIEVPAGKSLEVTMINEDDMVHDLKFANGVQTGRVAPGDEITVTVGDISEDMEGWCTIAGHHAQGMDLEVKVPAPTQP</sequence>
<gene>
    <name evidence="3" type="ORF">N24_3035</name>
</gene>
<accession>A0A160PSM5</accession>
<feature type="transmembrane region" description="Helical" evidence="1">
    <location>
        <begin position="344"/>
        <end position="361"/>
    </location>
</feature>
<keyword evidence="1" id="KW-0812">Transmembrane</keyword>
<organism evidence="3 4">
    <name type="scientific">Corynebacterium suranareeae</name>
    <dbReference type="NCBI Taxonomy" id="2506452"/>
    <lineage>
        <taxon>Bacteria</taxon>
        <taxon>Bacillati</taxon>
        <taxon>Actinomycetota</taxon>
        <taxon>Actinomycetes</taxon>
        <taxon>Mycobacteriales</taxon>
        <taxon>Corynebacteriaceae</taxon>
        <taxon>Corynebacterium</taxon>
    </lineage>
</organism>
<keyword evidence="4" id="KW-1185">Reference proteome</keyword>
<dbReference type="Proteomes" id="UP000218244">
    <property type="component" value="Chromosome"/>
</dbReference>
<proteinExistence type="predicted"/>
<dbReference type="Gene3D" id="2.60.40.420">
    <property type="entry name" value="Cupredoxins - blue copper proteins"/>
    <property type="match status" value="1"/>
</dbReference>
<feature type="transmembrane region" description="Helical" evidence="1">
    <location>
        <begin position="104"/>
        <end position="126"/>
    </location>
</feature>
<evidence type="ECO:0000313" key="3">
    <source>
        <dbReference type="EMBL" id="BAU97297.1"/>
    </source>
</evidence>
<feature type="domain" description="EfeO-type cupredoxin-like" evidence="2">
    <location>
        <begin position="443"/>
        <end position="507"/>
    </location>
</feature>
<feature type="transmembrane region" description="Helical" evidence="1">
    <location>
        <begin position="303"/>
        <end position="323"/>
    </location>
</feature>
<dbReference type="InterPro" id="IPR008972">
    <property type="entry name" value="Cupredoxin"/>
</dbReference>
<reference evidence="3 4" key="1">
    <citation type="submission" date="2016-02" db="EMBL/GenBank/DDBJ databases">
        <title>Corynebacterium glutamicum N24 whole genome sequencing project.</title>
        <authorList>
            <person name="Matsutani M."/>
            <person name="Nangtapong N."/>
            <person name="Yakushi T."/>
            <person name="Matsushita K."/>
        </authorList>
    </citation>
    <scope>NUCLEOTIDE SEQUENCE [LARGE SCALE GENOMIC DNA]</scope>
    <source>
        <strain evidence="3 4">N24</strain>
    </source>
</reference>
<dbReference type="SUPFAM" id="SSF49503">
    <property type="entry name" value="Cupredoxins"/>
    <property type="match status" value="1"/>
</dbReference>
<dbReference type="KEGG" id="csur:N24_3035"/>
<feature type="transmembrane region" description="Helical" evidence="1">
    <location>
        <begin position="238"/>
        <end position="261"/>
    </location>
</feature>
<name>A0A160PSM5_9CORY</name>
<keyword evidence="1" id="KW-1133">Transmembrane helix</keyword>
<feature type="transmembrane region" description="Helical" evidence="1">
    <location>
        <begin position="273"/>
        <end position="291"/>
    </location>
</feature>
<feature type="transmembrane region" description="Helical" evidence="1">
    <location>
        <begin position="214"/>
        <end position="232"/>
    </location>
</feature>
<keyword evidence="1" id="KW-0472">Membrane</keyword>